<name>A0A6I9VU51_9HYME</name>
<evidence type="ECO:0000259" key="1">
    <source>
        <dbReference type="SMART" id="SM00587"/>
    </source>
</evidence>
<accession>A0A6I9VU51</accession>
<dbReference type="OrthoDB" id="5396515at2759"/>
<dbReference type="Gene3D" id="3.90.1200.10">
    <property type="match status" value="1"/>
</dbReference>
<dbReference type="InterPro" id="IPR015897">
    <property type="entry name" value="CHK_kinase-like"/>
</dbReference>
<evidence type="ECO:0000313" key="2">
    <source>
        <dbReference type="Proteomes" id="UP000504615"/>
    </source>
</evidence>
<dbReference type="Pfam" id="PF02958">
    <property type="entry name" value="EcKL"/>
    <property type="match status" value="1"/>
</dbReference>
<dbReference type="SUPFAM" id="SSF56112">
    <property type="entry name" value="Protein kinase-like (PK-like)"/>
    <property type="match status" value="1"/>
</dbReference>
<protein>
    <submittedName>
        <fullName evidence="3">Uncharacterized protein LOC105424190</fullName>
    </submittedName>
</protein>
<dbReference type="InterPro" id="IPR011009">
    <property type="entry name" value="Kinase-like_dom_sf"/>
</dbReference>
<evidence type="ECO:0000313" key="3">
    <source>
        <dbReference type="RefSeq" id="XP_011632586.1"/>
    </source>
</evidence>
<sequence length="421" mass="48328">MCTTLSEVNDQFTEEVLINILSKKNNGKKVQLTDWNFHEASNKGDNYLSRVYTGKVSGVIDGNPKQHVEANIVVKSMPRNSGLRKTLRCDEFFYNEIIFYTEIASRFENFLAEKGQSDLLCIPHYIISSTDSENGFLILEDGFSLGFRKVSRQNVFDWAECIAVLKTLSRFHAISFAYKDQRKEEFAKMTNSLKETLFGHWDWYKGYHEKVQVLIKEILAIECPNSKAEKRYNSYKFGTLYEKCAEFCKRKDAPTSVIIEGDCWPPNFLIRRTLGQNQKQALMLDFQIARCASPILDLSFLIYSCTLKSFRDQHFDDVLKIYHSELSDTIKLLGSDPEKIYPWDQFMKEVQEQFGFGVFAALEAIPLTLIDVSESFSIETVVEGNNAVDCGDLMSFSTIKTANDRQRISDVIVHAVEKGYI</sequence>
<feature type="domain" description="CHK kinase-like" evidence="1">
    <location>
        <begin position="137"/>
        <end position="332"/>
    </location>
</feature>
<dbReference type="PANTHER" id="PTHR11012">
    <property type="entry name" value="PROTEIN KINASE-LIKE DOMAIN-CONTAINING"/>
    <property type="match status" value="1"/>
</dbReference>
<dbReference type="SMART" id="SM00587">
    <property type="entry name" value="CHK"/>
    <property type="match status" value="1"/>
</dbReference>
<dbReference type="InterPro" id="IPR004119">
    <property type="entry name" value="EcKL"/>
</dbReference>
<keyword evidence="2" id="KW-1185">Reference proteome</keyword>
<reference evidence="3" key="1">
    <citation type="submission" date="2025-08" db="UniProtKB">
        <authorList>
            <consortium name="RefSeq"/>
        </authorList>
    </citation>
    <scope>IDENTIFICATION</scope>
</reference>
<dbReference type="KEGG" id="pbar:105424190"/>
<gene>
    <name evidence="3" type="primary">LOC105424190</name>
</gene>
<dbReference type="GeneID" id="105424190"/>
<dbReference type="PANTHER" id="PTHR11012:SF57">
    <property type="entry name" value="LD10016P"/>
    <property type="match status" value="1"/>
</dbReference>
<dbReference type="Proteomes" id="UP000504615">
    <property type="component" value="Unplaced"/>
</dbReference>
<organism evidence="2 3">
    <name type="scientific">Pogonomyrmex barbatus</name>
    <name type="common">red harvester ant</name>
    <dbReference type="NCBI Taxonomy" id="144034"/>
    <lineage>
        <taxon>Eukaryota</taxon>
        <taxon>Metazoa</taxon>
        <taxon>Ecdysozoa</taxon>
        <taxon>Arthropoda</taxon>
        <taxon>Hexapoda</taxon>
        <taxon>Insecta</taxon>
        <taxon>Pterygota</taxon>
        <taxon>Neoptera</taxon>
        <taxon>Endopterygota</taxon>
        <taxon>Hymenoptera</taxon>
        <taxon>Apocrita</taxon>
        <taxon>Aculeata</taxon>
        <taxon>Formicoidea</taxon>
        <taxon>Formicidae</taxon>
        <taxon>Myrmicinae</taxon>
        <taxon>Pogonomyrmex</taxon>
    </lineage>
</organism>
<dbReference type="AlphaFoldDB" id="A0A6I9VU51"/>
<proteinExistence type="predicted"/>
<dbReference type="RefSeq" id="XP_011632586.1">
    <property type="nucleotide sequence ID" value="XM_011634284.2"/>
</dbReference>